<comment type="cofactor">
    <cofactor evidence="2">
        <name>Mg(2+)</name>
        <dbReference type="ChEBI" id="CHEBI:18420"/>
    </cofactor>
</comment>
<reference evidence="12 13" key="2">
    <citation type="submission" date="2018-11" db="EMBL/GenBank/DDBJ databases">
        <authorList>
            <consortium name="Pathogen Informatics"/>
        </authorList>
    </citation>
    <scope>NUCLEOTIDE SEQUENCE [LARGE SCALE GENOMIC DNA]</scope>
</reference>
<dbReference type="InterPro" id="IPR051547">
    <property type="entry name" value="TDP2-like"/>
</dbReference>
<dbReference type="GO" id="GO:0016605">
    <property type="term" value="C:PML body"/>
    <property type="evidence" value="ECO:0007669"/>
    <property type="project" value="TreeGrafter"/>
</dbReference>
<keyword evidence="13" id="KW-1185">Reference proteome</keyword>
<evidence type="ECO:0000256" key="7">
    <source>
        <dbReference type="ARBA" id="ARBA00022801"/>
    </source>
</evidence>
<keyword evidence="11" id="KW-0812">Transmembrane</keyword>
<dbReference type="WBParaSite" id="ASIM_0001615701-mRNA-1">
    <property type="protein sequence ID" value="ASIM_0001615701-mRNA-1"/>
    <property type="gene ID" value="ASIM_0001615701"/>
</dbReference>
<keyword evidence="4" id="KW-0540">Nuclease</keyword>
<dbReference type="PANTHER" id="PTHR15822:SF4">
    <property type="entry name" value="TYROSYL-DNA PHOSPHODIESTERASE 2"/>
    <property type="match status" value="1"/>
</dbReference>
<evidence type="ECO:0000313" key="12">
    <source>
        <dbReference type="EMBL" id="VDK55518.1"/>
    </source>
</evidence>
<dbReference type="SUPFAM" id="SSF56219">
    <property type="entry name" value="DNase I-like"/>
    <property type="match status" value="2"/>
</dbReference>
<dbReference type="InterPro" id="IPR036691">
    <property type="entry name" value="Endo/exonu/phosph_ase_sf"/>
</dbReference>
<dbReference type="OrthoDB" id="387657at2759"/>
<evidence type="ECO:0000256" key="9">
    <source>
        <dbReference type="ARBA" id="ARBA00023204"/>
    </source>
</evidence>
<name>A0A0M3K5B6_ANISI</name>
<dbReference type="GO" id="GO:0003697">
    <property type="term" value="F:single-stranded DNA binding"/>
    <property type="evidence" value="ECO:0007669"/>
    <property type="project" value="TreeGrafter"/>
</dbReference>
<evidence type="ECO:0000256" key="3">
    <source>
        <dbReference type="ARBA" id="ARBA00004123"/>
    </source>
</evidence>
<keyword evidence="11" id="KW-0472">Membrane</keyword>
<feature type="transmembrane region" description="Helical" evidence="11">
    <location>
        <begin position="242"/>
        <end position="264"/>
    </location>
</feature>
<evidence type="ECO:0000256" key="10">
    <source>
        <dbReference type="ARBA" id="ARBA00023242"/>
    </source>
</evidence>
<keyword evidence="7" id="KW-0378">Hydrolase</keyword>
<keyword evidence="6" id="KW-0227">DNA damage</keyword>
<dbReference type="Gene3D" id="3.60.10.10">
    <property type="entry name" value="Endonuclease/exonuclease/phosphatase"/>
    <property type="match status" value="2"/>
</dbReference>
<dbReference type="GO" id="GO:0004518">
    <property type="term" value="F:nuclease activity"/>
    <property type="evidence" value="ECO:0007669"/>
    <property type="project" value="UniProtKB-KW"/>
</dbReference>
<evidence type="ECO:0000256" key="11">
    <source>
        <dbReference type="SAM" id="Phobius"/>
    </source>
</evidence>
<proteinExistence type="predicted"/>
<keyword evidence="9" id="KW-0234">DNA repair</keyword>
<dbReference type="PANTHER" id="PTHR15822">
    <property type="entry name" value="TRAF AND TNF RECEPTOR-ASSOCIATED PROTEIN"/>
    <property type="match status" value="1"/>
</dbReference>
<dbReference type="GO" id="GO:0006302">
    <property type="term" value="P:double-strand break repair"/>
    <property type="evidence" value="ECO:0007669"/>
    <property type="project" value="TreeGrafter"/>
</dbReference>
<keyword evidence="8" id="KW-0460">Magnesium</keyword>
<keyword evidence="11" id="KW-1133">Transmembrane helix</keyword>
<comment type="cofactor">
    <cofactor evidence="1">
        <name>Mn(2+)</name>
        <dbReference type="ChEBI" id="CHEBI:29035"/>
    </cofactor>
</comment>
<feature type="transmembrane region" description="Helical" evidence="11">
    <location>
        <begin position="294"/>
        <end position="316"/>
    </location>
</feature>
<reference evidence="14" key="1">
    <citation type="submission" date="2017-02" db="UniProtKB">
        <authorList>
            <consortium name="WormBaseParasite"/>
        </authorList>
    </citation>
    <scope>IDENTIFICATION</scope>
</reference>
<dbReference type="AlphaFoldDB" id="A0A0M3K5B6"/>
<protein>
    <submittedName>
        <fullName evidence="14">Putative neutral sphingomyelinase (inferred by orthology to a C. elegans protein)</fullName>
    </submittedName>
</protein>
<gene>
    <name evidence="12" type="ORF">ASIM_LOCUS15564</name>
</gene>
<accession>A0A0M3K5B6</accession>
<evidence type="ECO:0000256" key="6">
    <source>
        <dbReference type="ARBA" id="ARBA00022763"/>
    </source>
</evidence>
<evidence type="ECO:0000256" key="5">
    <source>
        <dbReference type="ARBA" id="ARBA00022723"/>
    </source>
</evidence>
<dbReference type="GO" id="GO:0005737">
    <property type="term" value="C:cytoplasm"/>
    <property type="evidence" value="ECO:0007669"/>
    <property type="project" value="TreeGrafter"/>
</dbReference>
<evidence type="ECO:0000313" key="13">
    <source>
        <dbReference type="Proteomes" id="UP000267096"/>
    </source>
</evidence>
<keyword evidence="10" id="KW-0539">Nucleus</keyword>
<evidence type="ECO:0000256" key="2">
    <source>
        <dbReference type="ARBA" id="ARBA00001946"/>
    </source>
</evidence>
<dbReference type="GO" id="GO:0070260">
    <property type="term" value="F:5'-tyrosyl-DNA phosphodiesterase activity"/>
    <property type="evidence" value="ECO:0007669"/>
    <property type="project" value="TreeGrafter"/>
</dbReference>
<evidence type="ECO:0000256" key="1">
    <source>
        <dbReference type="ARBA" id="ARBA00001936"/>
    </source>
</evidence>
<dbReference type="EMBL" id="UYRR01032411">
    <property type="protein sequence ID" value="VDK55518.1"/>
    <property type="molecule type" value="Genomic_DNA"/>
</dbReference>
<evidence type="ECO:0000256" key="8">
    <source>
        <dbReference type="ARBA" id="ARBA00022842"/>
    </source>
</evidence>
<evidence type="ECO:0000313" key="14">
    <source>
        <dbReference type="WBParaSite" id="ASIM_0001615701-mRNA-1"/>
    </source>
</evidence>
<organism evidence="14">
    <name type="scientific">Anisakis simplex</name>
    <name type="common">Herring worm</name>
    <dbReference type="NCBI Taxonomy" id="6269"/>
    <lineage>
        <taxon>Eukaryota</taxon>
        <taxon>Metazoa</taxon>
        <taxon>Ecdysozoa</taxon>
        <taxon>Nematoda</taxon>
        <taxon>Chromadorea</taxon>
        <taxon>Rhabditida</taxon>
        <taxon>Spirurina</taxon>
        <taxon>Ascaridomorpha</taxon>
        <taxon>Ascaridoidea</taxon>
        <taxon>Anisakidae</taxon>
        <taxon>Anisakis</taxon>
        <taxon>Anisakis simplex complex</taxon>
    </lineage>
</organism>
<keyword evidence="5" id="KW-0479">Metal-binding</keyword>
<comment type="subcellular location">
    <subcellularLocation>
        <location evidence="3">Nucleus</location>
    </subcellularLocation>
</comment>
<evidence type="ECO:0000256" key="4">
    <source>
        <dbReference type="ARBA" id="ARBA00022722"/>
    </source>
</evidence>
<sequence length="334" mass="37612">MAVRLRVITLNCWALPQPWPIGSSDRQYRLEKLCEALVSTEYDVISLQEVSDCDFNLQPEDLGYRLIVDNADLTDAWLVRPNENDCGTGMTCDRPDNCYTPSGLKQPNPDGKRLDYIMFKSGKSDIDLEFCENRLDRIPGDKPVNYSDHLGVYAEFKIHHQHEKVPQIYCSVGEKKENANDCYQNSNKTSESTEGLIANGFIEGRCHEKEKQEHWITSTLLLKESIRIAGEGEKRARWDRRLFLGVCLVLFAVLVATINVEIYIPDWSALVGNSAGIVGGGEFDRDGSNLQATAFRFLLTLVIGFCLWYGIIGLTMELKALKAAKSSMAMLLND</sequence>
<dbReference type="Proteomes" id="UP000267096">
    <property type="component" value="Unassembled WGS sequence"/>
</dbReference>
<dbReference type="GO" id="GO:0046872">
    <property type="term" value="F:metal ion binding"/>
    <property type="evidence" value="ECO:0007669"/>
    <property type="project" value="UniProtKB-KW"/>
</dbReference>